<keyword evidence="1" id="KW-0812">Transmembrane</keyword>
<organism evidence="2 3">
    <name type="scientific">Candidatus Magnetaquiglobus chichijimensis</name>
    <dbReference type="NCBI Taxonomy" id="3141448"/>
    <lineage>
        <taxon>Bacteria</taxon>
        <taxon>Pseudomonadati</taxon>
        <taxon>Pseudomonadota</taxon>
        <taxon>Magnetococcia</taxon>
        <taxon>Magnetococcales</taxon>
        <taxon>Candidatus Magnetaquicoccaceae</taxon>
        <taxon>Candidatus Magnetaquiglobus</taxon>
    </lineage>
</organism>
<keyword evidence="1" id="KW-0472">Membrane</keyword>
<evidence type="ECO:0000256" key="1">
    <source>
        <dbReference type="SAM" id="Phobius"/>
    </source>
</evidence>
<comment type="caution">
    <text evidence="2">The sequence shown here is derived from an EMBL/GenBank/DDBJ whole genome shotgun (WGS) entry which is preliminary data.</text>
</comment>
<evidence type="ECO:0008006" key="4">
    <source>
        <dbReference type="Google" id="ProtNLM"/>
    </source>
</evidence>
<gene>
    <name evidence="2" type="ORF">SIID45300_02538</name>
</gene>
<evidence type="ECO:0000313" key="2">
    <source>
        <dbReference type="EMBL" id="GAB0058194.1"/>
    </source>
</evidence>
<feature type="transmembrane region" description="Helical" evidence="1">
    <location>
        <begin position="6"/>
        <end position="23"/>
    </location>
</feature>
<protein>
    <recommendedName>
        <fullName evidence="4">Antitermination protein NusG</fullName>
    </recommendedName>
</protein>
<keyword evidence="3" id="KW-1185">Reference proteome</keyword>
<feature type="transmembrane region" description="Helical" evidence="1">
    <location>
        <begin position="52"/>
        <end position="71"/>
    </location>
</feature>
<reference evidence="2 3" key="2">
    <citation type="submission" date="2024-09" db="EMBL/GenBank/DDBJ databases">
        <title>Draft genome sequence of Candidatus Magnetaquicoccaceae bacterium FCR-1.</title>
        <authorList>
            <person name="Shimoshige H."/>
            <person name="Shimamura S."/>
            <person name="Taoka A."/>
            <person name="Kobayashi H."/>
            <person name="Maekawa T."/>
        </authorList>
    </citation>
    <scope>NUCLEOTIDE SEQUENCE [LARGE SCALE GENOMIC DNA]</scope>
    <source>
        <strain evidence="2 3">FCR-1</strain>
    </source>
</reference>
<keyword evidence="1" id="KW-1133">Transmembrane helix</keyword>
<sequence>MFWKFWFPALMFVGVYLMGKLHARRNLPPEPFNITPQHAAVRRFQRVGRDSLRTTSLTLLVIAVIWIGWFIHHDWHEARQVVDVRVIHVQTMHTTVYQAQRNKIQGRSFDTLDGRRITLADVERMEITEKP</sequence>
<dbReference type="Proteomes" id="UP001628193">
    <property type="component" value="Unassembled WGS sequence"/>
</dbReference>
<accession>A0ABQ0CBC6</accession>
<dbReference type="EMBL" id="BAAFGK010000004">
    <property type="protein sequence ID" value="GAB0058194.1"/>
    <property type="molecule type" value="Genomic_DNA"/>
</dbReference>
<reference evidence="2 3" key="1">
    <citation type="submission" date="2024-05" db="EMBL/GenBank/DDBJ databases">
        <authorList>
            <consortium name="Candidatus Magnetaquicoccaceae bacterium FCR-1 genome sequencing consortium"/>
            <person name="Shimoshige H."/>
            <person name="Shimamura S."/>
            <person name="Taoka A."/>
            <person name="Kobayashi H."/>
            <person name="Maekawa T."/>
        </authorList>
    </citation>
    <scope>NUCLEOTIDE SEQUENCE [LARGE SCALE GENOMIC DNA]</scope>
    <source>
        <strain evidence="2 3">FCR-1</strain>
    </source>
</reference>
<evidence type="ECO:0000313" key="3">
    <source>
        <dbReference type="Proteomes" id="UP001628193"/>
    </source>
</evidence>
<name>A0ABQ0CBC6_9PROT</name>
<proteinExistence type="predicted"/>
<dbReference type="RefSeq" id="WP_420905872.1">
    <property type="nucleotide sequence ID" value="NZ_BAAFGK010000004.1"/>
</dbReference>